<evidence type="ECO:0000313" key="5">
    <source>
        <dbReference type="Proteomes" id="UP000656804"/>
    </source>
</evidence>
<dbReference type="InterPro" id="IPR000792">
    <property type="entry name" value="Tscrpt_reg_LuxR_C"/>
</dbReference>
<dbReference type="PRINTS" id="PR00038">
    <property type="entry name" value="HTHLUXR"/>
</dbReference>
<dbReference type="AlphaFoldDB" id="A0A930Y5I7"/>
<dbReference type="Gene3D" id="1.10.10.10">
    <property type="entry name" value="Winged helix-like DNA-binding domain superfamily/Winged helix DNA-binding domain"/>
    <property type="match status" value="1"/>
</dbReference>
<proteinExistence type="predicted"/>
<dbReference type="InterPro" id="IPR027417">
    <property type="entry name" value="P-loop_NTPase"/>
</dbReference>
<protein>
    <submittedName>
        <fullName evidence="4">AAA family ATPase</fullName>
    </submittedName>
</protein>
<dbReference type="PROSITE" id="PS50043">
    <property type="entry name" value="HTH_LUXR_2"/>
    <property type="match status" value="1"/>
</dbReference>
<dbReference type="SUPFAM" id="SSF46894">
    <property type="entry name" value="C-terminal effector domain of the bipartite response regulators"/>
    <property type="match status" value="1"/>
</dbReference>
<dbReference type="GO" id="GO:0004016">
    <property type="term" value="F:adenylate cyclase activity"/>
    <property type="evidence" value="ECO:0007669"/>
    <property type="project" value="TreeGrafter"/>
</dbReference>
<dbReference type="InterPro" id="IPR016032">
    <property type="entry name" value="Sig_transdc_resp-reg_C-effctor"/>
</dbReference>
<keyword evidence="2" id="KW-0067">ATP-binding</keyword>
<dbReference type="InterPro" id="IPR011990">
    <property type="entry name" value="TPR-like_helical_dom_sf"/>
</dbReference>
<dbReference type="Proteomes" id="UP000656804">
    <property type="component" value="Unassembled WGS sequence"/>
</dbReference>
<dbReference type="GO" id="GO:0005524">
    <property type="term" value="F:ATP binding"/>
    <property type="evidence" value="ECO:0007669"/>
    <property type="project" value="UniProtKB-KW"/>
</dbReference>
<sequence>MPALTPRPLVGRDAELAQLCGLVGVGSGDDPRADGEVEAGRASAVLLSGDAGVGKTRLLTALRDRALEQGWQVVAGHCLDVGDSALPYLPFTEVLGRLLEHRAGVVEAVAGDHPALLRLQSGRRGLLAARPREHDTERGEEVVAMAERGSVLEAVHAVLAAAAAEQRMLLVVEDLHWADPSTRDLVSFLLTRLAEGEGRVRLVASYRSDDLHRRHPLRRQVAEWARLRGVARIALEPLRDDDVRTLAGSLLPGEQNLERHLRGIVERAEGNAFFVEELVGAVHQLDRGIPDDLADLLLVRLDRLDADARLVVRAAAVGGRRVSHELLLAGADVPPGVLDEALRAAVEAHVLVADRGDYVFRHALLAEAVYDDLLPGERQRLHATYAAALREGRAWGTAAALARHARLARDLPTALDASVRAGREAGEVGGPDEAAGHLQRALELLAEPALRDVEHGLDASKIAVEAGDALLAAGLPFRAAELVADQLARMASPTDAQRARLLTAQANYLYPTERDIECVPLSEEAVRLVPADAGGLRARVLITHARIRAWQGHAEEAQGAAREALEICERLGLAMLASEAAVTVAGMATAPAATMRAELEQAAERARQAGALDAELRSLHILGLSYADEADWDSAARWFRHALDRARLERRPWGPYGFNSRRQLGWVELVRGRWPEALALLQIAGQPPAAQAAEMRSVAASIELAQGRDPADVLAELDALRPMWVTEGLLTIHAVPAQLQAVGLLAHGDDPGADALARYDDAVGALSGLWSPWFGARVRLAAVAVGVVADHVAALPSTARPASLEAVQRLLDDGRTVREQHAEWAIEGRSWSARLEAEAMRARWRAGDEMDEREMTEAWRGAVRAAEELGAVYELAWCRVRLAEVLRASGDTAGAREQVALARAIAERLGASVLLAALRASSGRAPRAASGSHPGPAPLTARESEVLALVAAGRTNGEIAAQLFISTKTASVHVSNILAKLGVSGRTEAAAVARRRGLVE</sequence>
<dbReference type="GO" id="GO:0006355">
    <property type="term" value="P:regulation of DNA-templated transcription"/>
    <property type="evidence" value="ECO:0007669"/>
    <property type="project" value="InterPro"/>
</dbReference>
<organism evidence="4 5">
    <name type="scientific">Nocardioides acrostichi</name>
    <dbReference type="NCBI Taxonomy" id="2784339"/>
    <lineage>
        <taxon>Bacteria</taxon>
        <taxon>Bacillati</taxon>
        <taxon>Actinomycetota</taxon>
        <taxon>Actinomycetes</taxon>
        <taxon>Propionibacteriales</taxon>
        <taxon>Nocardioidaceae</taxon>
        <taxon>Nocardioides</taxon>
    </lineage>
</organism>
<reference evidence="4" key="1">
    <citation type="submission" date="2020-11" db="EMBL/GenBank/DDBJ databases">
        <title>Nocardioides sp. CBS4Y-1, whole genome shotgun sequence.</title>
        <authorList>
            <person name="Tuo L."/>
        </authorList>
    </citation>
    <scope>NUCLEOTIDE SEQUENCE</scope>
    <source>
        <strain evidence="4">CBS4Y-1</strain>
    </source>
</reference>
<name>A0A930Y5I7_9ACTN</name>
<dbReference type="CDD" id="cd06170">
    <property type="entry name" value="LuxR_C_like"/>
    <property type="match status" value="1"/>
</dbReference>
<comment type="caution">
    <text evidence="4">The sequence shown here is derived from an EMBL/GenBank/DDBJ whole genome shotgun (WGS) entry which is preliminary data.</text>
</comment>
<feature type="domain" description="HTH luxR-type" evidence="3">
    <location>
        <begin position="932"/>
        <end position="997"/>
    </location>
</feature>
<dbReference type="PANTHER" id="PTHR16305:SF35">
    <property type="entry name" value="TRANSCRIPTIONAL ACTIVATOR DOMAIN"/>
    <property type="match status" value="1"/>
</dbReference>
<dbReference type="Gene3D" id="3.40.50.300">
    <property type="entry name" value="P-loop containing nucleotide triphosphate hydrolases"/>
    <property type="match status" value="1"/>
</dbReference>
<dbReference type="SUPFAM" id="SSF52540">
    <property type="entry name" value="P-loop containing nucleoside triphosphate hydrolases"/>
    <property type="match status" value="1"/>
</dbReference>
<dbReference type="PANTHER" id="PTHR16305">
    <property type="entry name" value="TESTICULAR SOLUBLE ADENYLYL CYCLASE"/>
    <property type="match status" value="1"/>
</dbReference>
<evidence type="ECO:0000256" key="1">
    <source>
        <dbReference type="ARBA" id="ARBA00022741"/>
    </source>
</evidence>
<dbReference type="RefSeq" id="WP_194502525.1">
    <property type="nucleotide sequence ID" value="NZ_JADIVZ010000002.1"/>
</dbReference>
<keyword evidence="5" id="KW-1185">Reference proteome</keyword>
<dbReference type="SMART" id="SM00421">
    <property type="entry name" value="HTH_LUXR"/>
    <property type="match status" value="1"/>
</dbReference>
<dbReference type="Pfam" id="PF13191">
    <property type="entry name" value="AAA_16"/>
    <property type="match status" value="1"/>
</dbReference>
<evidence type="ECO:0000256" key="2">
    <source>
        <dbReference type="ARBA" id="ARBA00022840"/>
    </source>
</evidence>
<dbReference type="Gene3D" id="1.25.40.10">
    <property type="entry name" value="Tetratricopeptide repeat domain"/>
    <property type="match status" value="1"/>
</dbReference>
<dbReference type="GO" id="GO:0005737">
    <property type="term" value="C:cytoplasm"/>
    <property type="evidence" value="ECO:0007669"/>
    <property type="project" value="TreeGrafter"/>
</dbReference>
<gene>
    <name evidence="4" type="ORF">ISG29_06245</name>
</gene>
<dbReference type="Pfam" id="PF00196">
    <property type="entry name" value="GerE"/>
    <property type="match status" value="1"/>
</dbReference>
<dbReference type="EMBL" id="JADIVZ010000002">
    <property type="protein sequence ID" value="MBF4161285.1"/>
    <property type="molecule type" value="Genomic_DNA"/>
</dbReference>
<dbReference type="InterPro" id="IPR041664">
    <property type="entry name" value="AAA_16"/>
</dbReference>
<evidence type="ECO:0000259" key="3">
    <source>
        <dbReference type="PROSITE" id="PS50043"/>
    </source>
</evidence>
<dbReference type="GO" id="GO:0003677">
    <property type="term" value="F:DNA binding"/>
    <property type="evidence" value="ECO:0007669"/>
    <property type="project" value="InterPro"/>
</dbReference>
<evidence type="ECO:0000313" key="4">
    <source>
        <dbReference type="EMBL" id="MBF4161285.1"/>
    </source>
</evidence>
<dbReference type="InterPro" id="IPR036388">
    <property type="entry name" value="WH-like_DNA-bd_sf"/>
</dbReference>
<accession>A0A930Y5I7</accession>
<keyword evidence="1" id="KW-0547">Nucleotide-binding</keyword>